<dbReference type="GO" id="GO:0005886">
    <property type="term" value="C:plasma membrane"/>
    <property type="evidence" value="ECO:0007669"/>
    <property type="project" value="UniProtKB-SubCell"/>
</dbReference>
<keyword evidence="4 9" id="KW-0812">Transmembrane</keyword>
<keyword evidence="3 9" id="KW-0645">Protease</keyword>
<dbReference type="GO" id="GO:0004190">
    <property type="term" value="F:aspartic-type endopeptidase activity"/>
    <property type="evidence" value="ECO:0007669"/>
    <property type="project" value="UniProtKB-UniRule"/>
</dbReference>
<evidence type="ECO:0000256" key="7">
    <source>
        <dbReference type="ARBA" id="ARBA00022989"/>
    </source>
</evidence>
<keyword evidence="7 9" id="KW-1133">Transmembrane helix</keyword>
<gene>
    <name evidence="11" type="primary">lspA_2</name>
    <name evidence="9" type="synonym">lspA</name>
    <name evidence="11" type="ORF">MBUL_02804</name>
    <name evidence="12" type="ORF">OICFNHDK_4386</name>
</gene>
<reference evidence="11" key="2">
    <citation type="submission" date="2019-12" db="EMBL/GenBank/DDBJ databases">
        <authorList>
            <person name="Cremers G."/>
        </authorList>
    </citation>
    <scope>NUCLEOTIDE SEQUENCE</scope>
    <source>
        <strain evidence="11">Mbul1</strain>
    </source>
</reference>
<dbReference type="EC" id="3.4.23.36" evidence="9"/>
<dbReference type="GO" id="GO:0006508">
    <property type="term" value="P:proteolysis"/>
    <property type="evidence" value="ECO:0007669"/>
    <property type="project" value="UniProtKB-KW"/>
</dbReference>
<evidence type="ECO:0000256" key="6">
    <source>
        <dbReference type="ARBA" id="ARBA00022801"/>
    </source>
</evidence>
<dbReference type="RefSeq" id="WP_018044290.1">
    <property type="nucleotide sequence ID" value="NZ_BPQF01000029.1"/>
</dbReference>
<keyword evidence="11" id="KW-0449">Lipoprotein</keyword>
<evidence type="ECO:0000313" key="11">
    <source>
        <dbReference type="EMBL" id="CAA2104646.1"/>
    </source>
</evidence>
<reference evidence="12" key="1">
    <citation type="journal article" date="2016" name="Front. Microbiol.">
        <title>Genome Sequence of the Piezophilic, Mesophilic Sulfate-Reducing Bacterium Desulfovibrio indicus J2T.</title>
        <authorList>
            <person name="Cao J."/>
            <person name="Maignien L."/>
            <person name="Shao Z."/>
            <person name="Alain K."/>
            <person name="Jebbar M."/>
        </authorList>
    </citation>
    <scope>NUCLEOTIDE SEQUENCE</scope>
    <source>
        <strain evidence="12">DSM 21893</strain>
    </source>
</reference>
<comment type="similarity">
    <text evidence="1 9 10">Belongs to the peptidase A8 family.</text>
</comment>
<organism evidence="11">
    <name type="scientific">Methylobacterium bullatum</name>
    <dbReference type="NCBI Taxonomy" id="570505"/>
    <lineage>
        <taxon>Bacteria</taxon>
        <taxon>Pseudomonadati</taxon>
        <taxon>Pseudomonadota</taxon>
        <taxon>Alphaproteobacteria</taxon>
        <taxon>Hyphomicrobiales</taxon>
        <taxon>Methylobacteriaceae</taxon>
        <taxon>Methylobacterium</taxon>
    </lineage>
</organism>
<comment type="pathway">
    <text evidence="9">Protein modification; lipoprotein biosynthesis (signal peptide cleavage).</text>
</comment>
<protein>
    <recommendedName>
        <fullName evidence="9">Lipoprotein signal peptidase</fullName>
        <ecNumber evidence="9">3.4.23.36</ecNumber>
    </recommendedName>
    <alternativeName>
        <fullName evidence="9">Prolipoprotein signal peptidase</fullName>
    </alternativeName>
    <alternativeName>
        <fullName evidence="9">Signal peptidase II</fullName>
        <shortName evidence="9">SPase II</shortName>
    </alternativeName>
</protein>
<feature type="active site" evidence="9">
    <location>
        <position position="140"/>
    </location>
</feature>
<reference evidence="12" key="3">
    <citation type="submission" date="2021-08" db="EMBL/GenBank/DDBJ databases">
        <authorList>
            <person name="Tani A."/>
            <person name="Ola A."/>
            <person name="Ogura Y."/>
            <person name="Katsura K."/>
            <person name="Hayashi T."/>
        </authorList>
    </citation>
    <scope>NUCLEOTIDE SEQUENCE</scope>
    <source>
        <strain evidence="12">DSM 21893</strain>
    </source>
</reference>
<evidence type="ECO:0000313" key="13">
    <source>
        <dbReference type="Proteomes" id="UP001055307"/>
    </source>
</evidence>
<keyword evidence="13" id="KW-1185">Reference proteome</keyword>
<proteinExistence type="inferred from homology"/>
<evidence type="ECO:0000256" key="10">
    <source>
        <dbReference type="RuleBase" id="RU004181"/>
    </source>
</evidence>
<feature type="active site" evidence="9">
    <location>
        <position position="122"/>
    </location>
</feature>
<dbReference type="PANTHER" id="PTHR33695:SF1">
    <property type="entry name" value="LIPOPROTEIN SIGNAL PEPTIDASE"/>
    <property type="match status" value="1"/>
</dbReference>
<dbReference type="EMBL" id="LR743504">
    <property type="protein sequence ID" value="CAA2104646.1"/>
    <property type="molecule type" value="Genomic_DNA"/>
</dbReference>
<keyword evidence="6 9" id="KW-0378">Hydrolase</keyword>
<keyword evidence="5 9" id="KW-0064">Aspartyl protease</keyword>
<sequence length="175" mass="18676">MRLIRERAGFGALVVIAVTAAGTDLWTKALAVDRLSDETVHAVLPMLDLRLAFNHGISFSLLPAHDATSLVVLLALQGMLTAYVARLAFRATGASEGVGFAIMTGGALGNLIDRWVDGRVTDFLDLHPAEVHWFTFNMADIWISLGAALIAWEAVGKPGGPRPPAPLDRAALRVP</sequence>
<dbReference type="AlphaFoldDB" id="A0A679J7M8"/>
<dbReference type="NCBIfam" id="TIGR00077">
    <property type="entry name" value="lspA"/>
    <property type="match status" value="1"/>
</dbReference>
<evidence type="ECO:0000256" key="3">
    <source>
        <dbReference type="ARBA" id="ARBA00022670"/>
    </source>
</evidence>
<dbReference type="PRINTS" id="PR00781">
    <property type="entry name" value="LIPOSIGPTASE"/>
</dbReference>
<evidence type="ECO:0000313" key="12">
    <source>
        <dbReference type="EMBL" id="GJD41902.1"/>
    </source>
</evidence>
<evidence type="ECO:0000256" key="9">
    <source>
        <dbReference type="HAMAP-Rule" id="MF_00161"/>
    </source>
</evidence>
<dbReference type="Pfam" id="PF01252">
    <property type="entry name" value="Peptidase_A8"/>
    <property type="match status" value="1"/>
</dbReference>
<dbReference type="PANTHER" id="PTHR33695">
    <property type="entry name" value="LIPOPROTEIN SIGNAL PEPTIDASE"/>
    <property type="match status" value="1"/>
</dbReference>
<dbReference type="InterPro" id="IPR001872">
    <property type="entry name" value="Peptidase_A8"/>
</dbReference>
<accession>A0A679J7M8</accession>
<dbReference type="Proteomes" id="UP001055307">
    <property type="component" value="Unassembled WGS sequence"/>
</dbReference>
<dbReference type="EMBL" id="BPQF01000029">
    <property type="protein sequence ID" value="GJD41902.1"/>
    <property type="molecule type" value="Genomic_DNA"/>
</dbReference>
<evidence type="ECO:0000256" key="5">
    <source>
        <dbReference type="ARBA" id="ARBA00022750"/>
    </source>
</evidence>
<comment type="function">
    <text evidence="9">This protein specifically catalyzes the removal of signal peptides from prolipoproteins.</text>
</comment>
<comment type="subcellular location">
    <subcellularLocation>
        <location evidence="9">Cell membrane</location>
        <topology evidence="9">Multi-pass membrane protein</topology>
    </subcellularLocation>
</comment>
<evidence type="ECO:0000256" key="1">
    <source>
        <dbReference type="ARBA" id="ARBA00006139"/>
    </source>
</evidence>
<comment type="catalytic activity">
    <reaction evidence="9">
        <text>Release of signal peptides from bacterial membrane prolipoproteins. Hydrolyzes -Xaa-Yaa-Zaa-|-(S,diacylglyceryl)Cys-, in which Xaa is hydrophobic (preferably Leu), and Yaa (Ala or Ser) and Zaa (Gly or Ala) have small, neutral side chains.</text>
        <dbReference type="EC" id="3.4.23.36"/>
    </reaction>
</comment>
<evidence type="ECO:0000256" key="2">
    <source>
        <dbReference type="ARBA" id="ARBA00022475"/>
    </source>
</evidence>
<evidence type="ECO:0000256" key="4">
    <source>
        <dbReference type="ARBA" id="ARBA00022692"/>
    </source>
</evidence>
<evidence type="ECO:0000256" key="8">
    <source>
        <dbReference type="ARBA" id="ARBA00023136"/>
    </source>
</evidence>
<keyword evidence="8 9" id="KW-0472">Membrane</keyword>
<name>A0A679J7M8_9HYPH</name>
<dbReference type="HAMAP" id="MF_00161">
    <property type="entry name" value="LspA"/>
    <property type="match status" value="1"/>
</dbReference>
<keyword evidence="2 9" id="KW-1003">Cell membrane</keyword>
<dbReference type="UniPathway" id="UPA00665"/>